<evidence type="ECO:0000256" key="1">
    <source>
        <dbReference type="ARBA" id="ARBA00004651"/>
    </source>
</evidence>
<dbReference type="PRINTS" id="PR01904">
    <property type="entry name" value="GPR40FAMILY"/>
</dbReference>
<evidence type="ECO:0000256" key="13">
    <source>
        <dbReference type="ARBA" id="ARBA00045206"/>
    </source>
</evidence>
<feature type="transmembrane region" description="Helical" evidence="15">
    <location>
        <begin position="15"/>
        <end position="38"/>
    </location>
</feature>
<dbReference type="AlphaFoldDB" id="F6UTV2"/>
<feature type="transmembrane region" description="Helical" evidence="15">
    <location>
        <begin position="193"/>
        <end position="215"/>
    </location>
</feature>
<protein>
    <recommendedName>
        <fullName evidence="2">Free fatty acid receptor 1</fullName>
    </recommendedName>
    <alternativeName>
        <fullName evidence="12">G-protein coupled receptor 40</fullName>
    </alternativeName>
</protein>
<dbReference type="PROSITE" id="PS50262">
    <property type="entry name" value="G_PROTEIN_RECEP_F1_2"/>
    <property type="match status" value="1"/>
</dbReference>
<dbReference type="CDD" id="cd14983">
    <property type="entry name" value="7tmA_FFAR"/>
    <property type="match status" value="1"/>
</dbReference>
<evidence type="ECO:0000256" key="2">
    <source>
        <dbReference type="ARBA" id="ARBA00021527"/>
    </source>
</evidence>
<evidence type="ECO:0000256" key="3">
    <source>
        <dbReference type="ARBA" id="ARBA00022475"/>
    </source>
</evidence>
<dbReference type="GO" id="GO:0005886">
    <property type="term" value="C:plasma membrane"/>
    <property type="evidence" value="ECO:0007669"/>
    <property type="project" value="UniProtKB-SubCell"/>
</dbReference>
<feature type="transmembrane region" description="Helical" evidence="15">
    <location>
        <begin position="91"/>
        <end position="109"/>
    </location>
</feature>
<evidence type="ECO:0000256" key="14">
    <source>
        <dbReference type="SAM" id="MobiDB-lite"/>
    </source>
</evidence>
<name>F6UTV2_XENTR</name>
<feature type="transmembrane region" description="Helical" evidence="15">
    <location>
        <begin position="50"/>
        <end position="71"/>
    </location>
</feature>
<keyword evidence="5 15" id="KW-1133">Transmembrane helix</keyword>
<dbReference type="PANTHER" id="PTHR45822">
    <property type="entry name" value="FREE FATTY ACID RECEPTOR 2-RELATED"/>
    <property type="match status" value="1"/>
</dbReference>
<keyword evidence="8" id="KW-1015">Disulfide bond</keyword>
<feature type="transmembrane region" description="Helical" evidence="15">
    <location>
        <begin position="129"/>
        <end position="151"/>
    </location>
</feature>
<evidence type="ECO:0000256" key="9">
    <source>
        <dbReference type="ARBA" id="ARBA00023170"/>
    </source>
</evidence>
<feature type="domain" description="G-protein coupled receptors family 1 profile" evidence="16">
    <location>
        <begin position="30"/>
        <end position="280"/>
    </location>
</feature>
<dbReference type="InParanoid" id="F6UTV2"/>
<evidence type="ECO:0000259" key="16">
    <source>
        <dbReference type="PROSITE" id="PS50262"/>
    </source>
</evidence>
<dbReference type="Gene3D" id="1.20.1070.10">
    <property type="entry name" value="Rhodopsin 7-helix transmembrane proteins"/>
    <property type="match status" value="1"/>
</dbReference>
<comment type="function">
    <text evidence="13">G-protein coupled receptor for medium and long chain saturated and unsaturated fatty acids that plays an important role in glucose homeostasis. Fatty acid binding increases glucose-stimulated insulin secretion, and may also enhance the secretion of glucagon-like peptide 1 (GLP-1). May also play a role in bone homeostasis; receptor signaling activates pathways that inhibit osteoclast differentiation. Ligand binding leads to a conformation change that triggers signaling via G-proteins that activate phospholipase C, leading to an increase of the intracellular calcium concentration. Seems to act through a G(q) and G(i)-mediated pathway. Mediates the anti-inflammatory effects of omega-3 polyunsaturated fatty acids (PUFAs) via inhibition of NLRP3 inflammasome activation.</text>
</comment>
<dbReference type="InterPro" id="IPR013312">
    <property type="entry name" value="GPR40-rel_orph"/>
</dbReference>
<keyword evidence="6" id="KW-0297">G-protein coupled receptor</keyword>
<evidence type="ECO:0000256" key="7">
    <source>
        <dbReference type="ARBA" id="ARBA00023136"/>
    </source>
</evidence>
<evidence type="ECO:0000256" key="6">
    <source>
        <dbReference type="ARBA" id="ARBA00023040"/>
    </source>
</evidence>
<evidence type="ECO:0000256" key="12">
    <source>
        <dbReference type="ARBA" id="ARBA00033166"/>
    </source>
</evidence>
<evidence type="ECO:0000256" key="5">
    <source>
        <dbReference type="ARBA" id="ARBA00022989"/>
    </source>
</evidence>
<gene>
    <name evidence="17" type="primary">LOC101733670</name>
</gene>
<sequence length="334" mass="38489">VAPNPGHVKMLVDNLLLAVYVLTIFLGLPSNIMVLYLFFKEARSRLTPNLIYMINLCVSDLVFIMVLPIKIIEIFSSTWTLPQILCPLYNLIHFSTIYASVCFLSAVSVGRYLSTAFPIKYNIYKKPRYSCLVCVILWVIVIFHMAFVFLVETSQNGSIALFLTNHDNTWLCYENFTSEQLALVVPVRFEISIVLYFFPLAITLFCYVSCIRILMRSRMHVNLKRKAMRVAVTTLVVFIVCFAPYNISHVVGFVIHESVWWRKWALLPSTCNAFLDPLIFYFISSSMDQGFYHMWKSLQLKYSVSRRKFSSMFSRDPGGPCTPQSDPDSVKFNV</sequence>
<evidence type="ECO:0000256" key="15">
    <source>
        <dbReference type="SAM" id="Phobius"/>
    </source>
</evidence>
<dbReference type="Pfam" id="PF00001">
    <property type="entry name" value="7tm_1"/>
    <property type="match status" value="1"/>
</dbReference>
<reference evidence="17" key="2">
    <citation type="submission" date="2011-07" db="UniProtKB">
        <authorList>
            <consortium name="Ensembl"/>
        </authorList>
    </citation>
    <scope>IDENTIFICATION</scope>
</reference>
<organism evidence="17">
    <name type="scientific">Xenopus tropicalis</name>
    <name type="common">Western clawed frog</name>
    <name type="synonym">Silurana tropicalis</name>
    <dbReference type="NCBI Taxonomy" id="8364"/>
    <lineage>
        <taxon>Eukaryota</taxon>
        <taxon>Metazoa</taxon>
        <taxon>Chordata</taxon>
        <taxon>Craniata</taxon>
        <taxon>Vertebrata</taxon>
        <taxon>Euteleostomi</taxon>
        <taxon>Amphibia</taxon>
        <taxon>Batrachia</taxon>
        <taxon>Anura</taxon>
        <taxon>Pipoidea</taxon>
        <taxon>Pipidae</taxon>
        <taxon>Xenopodinae</taxon>
        <taxon>Xenopus</taxon>
        <taxon>Silurana</taxon>
    </lineage>
</organism>
<dbReference type="GeneTree" id="ENSGT00990000203527"/>
<dbReference type="PRINTS" id="PR01905">
    <property type="entry name" value="FATTYACIDR"/>
</dbReference>
<comment type="subcellular location">
    <subcellularLocation>
        <location evidence="1">Cell membrane</location>
        <topology evidence="1">Multi-pass membrane protein</topology>
    </subcellularLocation>
</comment>
<keyword evidence="7 15" id="KW-0472">Membrane</keyword>
<evidence type="ECO:0000313" key="17">
    <source>
        <dbReference type="Ensembl" id="ENSXETP00000002523"/>
    </source>
</evidence>
<evidence type="ECO:0000256" key="8">
    <source>
        <dbReference type="ARBA" id="ARBA00023157"/>
    </source>
</evidence>
<reference evidence="17" key="1">
    <citation type="journal article" date="2010" name="Science">
        <title>The genome of the Western clawed frog Xenopus tropicalis.</title>
        <authorList>
            <person name="Hellsten U."/>
            <person name="Harland R.M."/>
            <person name="Gilchrist M.J."/>
            <person name="Hendrix D."/>
            <person name="Jurka J."/>
            <person name="Kapitonov V."/>
            <person name="Ovcharenko I."/>
            <person name="Putnam N.H."/>
            <person name="Shu S."/>
            <person name="Taher L."/>
            <person name="Blitz I.L."/>
            <person name="Blumberg B."/>
            <person name="Dichmann D.S."/>
            <person name="Dubchak I."/>
            <person name="Amaya E."/>
            <person name="Detter J.C."/>
            <person name="Fletcher R."/>
            <person name="Gerhard D.S."/>
            <person name="Goodstein D."/>
            <person name="Graves T."/>
            <person name="Grigoriev I.V."/>
            <person name="Grimwood J."/>
            <person name="Kawashima T."/>
            <person name="Lindquist E."/>
            <person name="Lucas S.M."/>
            <person name="Mead P.E."/>
            <person name="Mitros T."/>
            <person name="Ogino H."/>
            <person name="Ohta Y."/>
            <person name="Poliakov A.V."/>
            <person name="Pollet N."/>
            <person name="Robert J."/>
            <person name="Salamov A."/>
            <person name="Sater A.K."/>
            <person name="Schmutz J."/>
            <person name="Terry A."/>
            <person name="Vize P.D."/>
            <person name="Warren W.C."/>
            <person name="Wells D."/>
            <person name="Wills A."/>
            <person name="Wilson R.K."/>
            <person name="Zimmerman L.B."/>
            <person name="Zorn A.M."/>
            <person name="Grainger R."/>
            <person name="Grammer T."/>
            <person name="Khokha M.K."/>
            <person name="Richardson P.M."/>
            <person name="Rokhsar D.S."/>
        </authorList>
    </citation>
    <scope>NUCLEOTIDE SEQUENCE [LARGE SCALE GENOMIC DNA]</scope>
    <source>
        <strain evidence="17">Nigerian</strain>
    </source>
</reference>
<dbReference type="PRINTS" id="PR00237">
    <property type="entry name" value="GPCRRHODOPSN"/>
</dbReference>
<dbReference type="InterPro" id="IPR017452">
    <property type="entry name" value="GPCR_Rhodpsn_7TM"/>
</dbReference>
<dbReference type="eggNOG" id="ENOG502QVCS">
    <property type="taxonomic scope" value="Eukaryota"/>
</dbReference>
<keyword evidence="11" id="KW-0807">Transducer</keyword>
<feature type="transmembrane region" description="Helical" evidence="15">
    <location>
        <begin position="265"/>
        <end position="284"/>
    </location>
</feature>
<keyword evidence="9" id="KW-0675">Receptor</keyword>
<dbReference type="SUPFAM" id="SSF81321">
    <property type="entry name" value="Family A G protein-coupled receptor-like"/>
    <property type="match status" value="1"/>
</dbReference>
<feature type="region of interest" description="Disordered" evidence="14">
    <location>
        <begin position="313"/>
        <end position="334"/>
    </location>
</feature>
<evidence type="ECO:0000256" key="11">
    <source>
        <dbReference type="ARBA" id="ARBA00023224"/>
    </source>
</evidence>
<dbReference type="HOGENOM" id="CLU_009579_8_4_1"/>
<dbReference type="InterPro" id="IPR013313">
    <property type="entry name" value="GPR40_recept_FA"/>
</dbReference>
<dbReference type="Ensembl" id="ENSXETT00000002523">
    <property type="protein sequence ID" value="ENSXETP00000002523"/>
    <property type="gene ID" value="ENSXETG00000031042"/>
</dbReference>
<evidence type="ECO:0000256" key="4">
    <source>
        <dbReference type="ARBA" id="ARBA00022692"/>
    </source>
</evidence>
<keyword evidence="4 15" id="KW-0812">Transmembrane</keyword>
<dbReference type="GO" id="GO:0004930">
    <property type="term" value="F:G protein-coupled receptor activity"/>
    <property type="evidence" value="ECO:0007669"/>
    <property type="project" value="UniProtKB-KW"/>
</dbReference>
<accession>F6UTV2</accession>
<evidence type="ECO:0000256" key="10">
    <source>
        <dbReference type="ARBA" id="ARBA00023180"/>
    </source>
</evidence>
<dbReference type="PANTHER" id="PTHR45822:SF4">
    <property type="entry name" value="FREE FATTY ACID RECEPTOR 1"/>
    <property type="match status" value="1"/>
</dbReference>
<keyword evidence="3" id="KW-1003">Cell membrane</keyword>
<dbReference type="InterPro" id="IPR000276">
    <property type="entry name" value="GPCR_Rhodpsn"/>
</dbReference>
<proteinExistence type="predicted"/>
<keyword evidence="10" id="KW-0325">Glycoprotein</keyword>
<feature type="transmembrane region" description="Helical" evidence="15">
    <location>
        <begin position="227"/>
        <end position="245"/>
    </location>
</feature>